<keyword evidence="1" id="KW-0472">Membrane</keyword>
<name>L9XJW8_9EURY</name>
<dbReference type="PANTHER" id="PTHR43471">
    <property type="entry name" value="ABC TRANSPORTER PERMEASE"/>
    <property type="match status" value="1"/>
</dbReference>
<feature type="transmembrane region" description="Helical" evidence="1">
    <location>
        <begin position="20"/>
        <end position="42"/>
    </location>
</feature>
<dbReference type="Pfam" id="PF12679">
    <property type="entry name" value="ABC2_membrane_2"/>
    <property type="match status" value="1"/>
</dbReference>
<feature type="transmembrane region" description="Helical" evidence="1">
    <location>
        <begin position="54"/>
        <end position="77"/>
    </location>
</feature>
<reference evidence="2 3" key="1">
    <citation type="journal article" date="2014" name="PLoS Genet.">
        <title>Phylogenetically driven sequencing of extremely halophilic archaea reveals strategies for static and dynamic osmo-response.</title>
        <authorList>
            <person name="Becker E.A."/>
            <person name="Seitzer P.M."/>
            <person name="Tritt A."/>
            <person name="Larsen D."/>
            <person name="Krusor M."/>
            <person name="Yao A.I."/>
            <person name="Wu D."/>
            <person name="Madern D."/>
            <person name="Eisen J.A."/>
            <person name="Darling A.E."/>
            <person name="Facciotti M.T."/>
        </authorList>
    </citation>
    <scope>NUCLEOTIDE SEQUENCE [LARGE SCALE GENOMIC DNA]</scope>
    <source>
        <strain evidence="2 3">DSM 18795</strain>
    </source>
</reference>
<evidence type="ECO:0000313" key="3">
    <source>
        <dbReference type="Proteomes" id="UP000011531"/>
    </source>
</evidence>
<dbReference type="Proteomes" id="UP000011531">
    <property type="component" value="Unassembled WGS sequence"/>
</dbReference>
<dbReference type="GO" id="GO:0005886">
    <property type="term" value="C:plasma membrane"/>
    <property type="evidence" value="ECO:0007669"/>
    <property type="project" value="UniProtKB-SubCell"/>
</dbReference>
<accession>L9XJW8</accession>
<gene>
    <name evidence="2" type="ORF">C492_08520</name>
</gene>
<evidence type="ECO:0000256" key="1">
    <source>
        <dbReference type="SAM" id="Phobius"/>
    </source>
</evidence>
<comment type="caution">
    <text evidence="2">The sequence shown here is derived from an EMBL/GenBank/DDBJ whole genome shotgun (WGS) entry which is preliminary data.</text>
</comment>
<dbReference type="AlphaFoldDB" id="L9XJW8"/>
<feature type="transmembrane region" description="Helical" evidence="1">
    <location>
        <begin position="256"/>
        <end position="277"/>
    </location>
</feature>
<dbReference type="STRING" id="1227498.C492_08520"/>
<sequence>MSWVHIARKDFADAGRSMMLWALTGLLILAVAGISVIPYLLASDGTTPGFEDGVGFLFSPIGLLIPIIGLVVGYQAIVSERESGSIRFLLGLPNTRRDVVLGKVIGRTGVVAIPTVIGFLVGAAVIVALYEGFAVVDYLGLLAFSLLMGLVYVAIAVGISASVSSRAKALAATLGFFVLFDFLWEFVAMAIYWTVEGSLPGFDGLPAWYLFIVRLSPGQSLSAISLTLIDFVGAEDIDLTAAGRVAGEVPFYLENWFAWVIVTLWIVVPLGIGYVRFKNAVLS</sequence>
<feature type="transmembrane region" description="Helical" evidence="1">
    <location>
        <begin position="136"/>
        <end position="157"/>
    </location>
</feature>
<protein>
    <recommendedName>
        <fullName evidence="4">ABC transporter</fullName>
    </recommendedName>
</protein>
<evidence type="ECO:0000313" key="2">
    <source>
        <dbReference type="EMBL" id="ELY62059.1"/>
    </source>
</evidence>
<dbReference type="RefSeq" id="WP_008422333.1">
    <property type="nucleotide sequence ID" value="NZ_AOIA01000076.1"/>
</dbReference>
<keyword evidence="3" id="KW-1185">Reference proteome</keyword>
<organism evidence="2 3">
    <name type="scientific">Natronococcus jeotgali DSM 18795</name>
    <dbReference type="NCBI Taxonomy" id="1227498"/>
    <lineage>
        <taxon>Archaea</taxon>
        <taxon>Methanobacteriati</taxon>
        <taxon>Methanobacteriota</taxon>
        <taxon>Stenosarchaea group</taxon>
        <taxon>Halobacteria</taxon>
        <taxon>Halobacteriales</taxon>
        <taxon>Natrialbaceae</taxon>
        <taxon>Natronococcus</taxon>
    </lineage>
</organism>
<keyword evidence="1" id="KW-0812">Transmembrane</keyword>
<keyword evidence="1" id="KW-1133">Transmembrane helix</keyword>
<dbReference type="GO" id="GO:0140359">
    <property type="term" value="F:ABC-type transporter activity"/>
    <property type="evidence" value="ECO:0007669"/>
    <property type="project" value="InterPro"/>
</dbReference>
<proteinExistence type="predicted"/>
<dbReference type="EMBL" id="AOIA01000076">
    <property type="protein sequence ID" value="ELY62059.1"/>
    <property type="molecule type" value="Genomic_DNA"/>
</dbReference>
<dbReference type="OrthoDB" id="86287at2157"/>
<dbReference type="PANTHER" id="PTHR43471:SF1">
    <property type="entry name" value="ABC TRANSPORTER PERMEASE PROTEIN NOSY-RELATED"/>
    <property type="match status" value="1"/>
</dbReference>
<evidence type="ECO:0008006" key="4">
    <source>
        <dbReference type="Google" id="ProtNLM"/>
    </source>
</evidence>
<feature type="transmembrane region" description="Helical" evidence="1">
    <location>
        <begin position="104"/>
        <end position="130"/>
    </location>
</feature>
<feature type="transmembrane region" description="Helical" evidence="1">
    <location>
        <begin position="169"/>
        <end position="195"/>
    </location>
</feature>